<dbReference type="CDD" id="cd02440">
    <property type="entry name" value="AdoMet_MTases"/>
    <property type="match status" value="1"/>
</dbReference>
<evidence type="ECO:0000259" key="2">
    <source>
        <dbReference type="Pfam" id="PF13649"/>
    </source>
</evidence>
<keyword evidence="4" id="KW-1185">Reference proteome</keyword>
<reference evidence="4" key="1">
    <citation type="journal article" date="2019" name="Int. J. Syst. Evol. Microbiol.">
        <title>The Global Catalogue of Microorganisms (GCM) 10K type strain sequencing project: providing services to taxonomists for standard genome sequencing and annotation.</title>
        <authorList>
            <consortium name="The Broad Institute Genomics Platform"/>
            <consortium name="The Broad Institute Genome Sequencing Center for Infectious Disease"/>
            <person name="Wu L."/>
            <person name="Ma J."/>
        </authorList>
    </citation>
    <scope>NUCLEOTIDE SEQUENCE [LARGE SCALE GENOMIC DNA]</scope>
    <source>
        <strain evidence="4">JCM 12165</strain>
    </source>
</reference>
<dbReference type="InterPro" id="IPR029063">
    <property type="entry name" value="SAM-dependent_MTases_sf"/>
</dbReference>
<dbReference type="GO" id="GO:0032259">
    <property type="term" value="P:methylation"/>
    <property type="evidence" value="ECO:0007669"/>
    <property type="project" value="UniProtKB-KW"/>
</dbReference>
<accession>A0ABW4FVD7</accession>
<dbReference type="RefSeq" id="WP_379660045.1">
    <property type="nucleotide sequence ID" value="NZ_JBHUCP010000034.1"/>
</dbReference>
<gene>
    <name evidence="3" type="ORF">ACFSCY_33990</name>
</gene>
<dbReference type="SUPFAM" id="SSF53335">
    <property type="entry name" value="S-adenosyl-L-methionine-dependent methyltransferases"/>
    <property type="match status" value="1"/>
</dbReference>
<comment type="caution">
    <text evidence="3">The sequence shown here is derived from an EMBL/GenBank/DDBJ whole genome shotgun (WGS) entry which is preliminary data.</text>
</comment>
<dbReference type="EMBL" id="JBHUCP010000034">
    <property type="protein sequence ID" value="MFD1534443.1"/>
    <property type="molecule type" value="Genomic_DNA"/>
</dbReference>
<evidence type="ECO:0000313" key="4">
    <source>
        <dbReference type="Proteomes" id="UP001597145"/>
    </source>
</evidence>
<evidence type="ECO:0000256" key="1">
    <source>
        <dbReference type="SAM" id="MobiDB-lite"/>
    </source>
</evidence>
<dbReference type="Proteomes" id="UP001597145">
    <property type="component" value="Unassembled WGS sequence"/>
</dbReference>
<dbReference type="Pfam" id="PF13649">
    <property type="entry name" value="Methyltransf_25"/>
    <property type="match status" value="1"/>
</dbReference>
<sequence length="218" mass="24051">MSADGSRTWGTVTQMDAGSLARNNLVYREPGLYDELRADSSVSDQLIEFVRGENCAVRTVLDLGCGTARILAQLHARCAWAGTGVDFQPDLLAWTRRRHPCLRLEAGDICTFDSEPRTTSSSASETRSRTCTPSPGSVRCSRPSRPTATRERRGRRWPSIRCMRARTSAEYFAVPVDPGRRCPCAGRNPRRAGGAVAARHDHREAADHLTRSGPSPRR</sequence>
<feature type="domain" description="Methyltransferase" evidence="2">
    <location>
        <begin position="60"/>
        <end position="115"/>
    </location>
</feature>
<keyword evidence="3" id="KW-0489">Methyltransferase</keyword>
<organism evidence="3 4">
    <name type="scientific">Pseudonocardia aurantiaca</name>
    <dbReference type="NCBI Taxonomy" id="75290"/>
    <lineage>
        <taxon>Bacteria</taxon>
        <taxon>Bacillati</taxon>
        <taxon>Actinomycetota</taxon>
        <taxon>Actinomycetes</taxon>
        <taxon>Pseudonocardiales</taxon>
        <taxon>Pseudonocardiaceae</taxon>
        <taxon>Pseudonocardia</taxon>
    </lineage>
</organism>
<feature type="compositionally biased region" description="Basic and acidic residues" evidence="1">
    <location>
        <begin position="198"/>
        <end position="210"/>
    </location>
</feature>
<dbReference type="Gene3D" id="3.40.50.150">
    <property type="entry name" value="Vaccinia Virus protein VP39"/>
    <property type="match status" value="1"/>
</dbReference>
<protein>
    <submittedName>
        <fullName evidence="3">Class I SAM-dependent methyltransferase</fullName>
    </submittedName>
</protein>
<dbReference type="InterPro" id="IPR041698">
    <property type="entry name" value="Methyltransf_25"/>
</dbReference>
<feature type="region of interest" description="Disordered" evidence="1">
    <location>
        <begin position="182"/>
        <end position="218"/>
    </location>
</feature>
<feature type="compositionally biased region" description="Low complexity" evidence="1">
    <location>
        <begin position="117"/>
        <end position="132"/>
    </location>
</feature>
<name>A0ABW4FVD7_9PSEU</name>
<feature type="region of interest" description="Disordered" evidence="1">
    <location>
        <begin position="114"/>
        <end position="156"/>
    </location>
</feature>
<proteinExistence type="predicted"/>
<evidence type="ECO:0000313" key="3">
    <source>
        <dbReference type="EMBL" id="MFD1534443.1"/>
    </source>
</evidence>
<keyword evidence="3" id="KW-0808">Transferase</keyword>
<dbReference type="GO" id="GO:0008168">
    <property type="term" value="F:methyltransferase activity"/>
    <property type="evidence" value="ECO:0007669"/>
    <property type="project" value="UniProtKB-KW"/>
</dbReference>